<comment type="caution">
    <text evidence="2">The sequence shown here is derived from an EMBL/GenBank/DDBJ whole genome shotgun (WGS) entry which is preliminary data.</text>
</comment>
<gene>
    <name evidence="2" type="ORF">CTEN210_10976</name>
</gene>
<feature type="region of interest" description="Disordered" evidence="1">
    <location>
        <begin position="1"/>
        <end position="70"/>
    </location>
</feature>
<protein>
    <recommendedName>
        <fullName evidence="4">RWD domain-containing protein</fullName>
    </recommendedName>
</protein>
<dbReference type="PANTHER" id="PTHR16301:SF25">
    <property type="entry name" value="PROTEIN IMPACT"/>
    <property type="match status" value="1"/>
</dbReference>
<dbReference type="SUPFAM" id="SSF54211">
    <property type="entry name" value="Ribosomal protein S5 domain 2-like"/>
    <property type="match status" value="1"/>
</dbReference>
<dbReference type="GO" id="GO:0140469">
    <property type="term" value="P:GCN2-mediated signaling"/>
    <property type="evidence" value="ECO:0007669"/>
    <property type="project" value="TreeGrafter"/>
</dbReference>
<dbReference type="InterPro" id="IPR036956">
    <property type="entry name" value="Impact_N_sf"/>
</dbReference>
<accession>A0AAD3H8P0</accession>
<dbReference type="PANTHER" id="PTHR16301">
    <property type="entry name" value="IMPACT-RELATED"/>
    <property type="match status" value="1"/>
</dbReference>
<dbReference type="InterPro" id="IPR020568">
    <property type="entry name" value="Ribosomal_Su5_D2-typ_SF"/>
</dbReference>
<name>A0AAD3H8P0_9STRA</name>
<sequence>MPKNEDNHTIENKTKKNKRNNYNHGRKRSQKKNDKSAVGEKVESISRDNEKKTTLRASANEYTPSTTVLDTELLHSAENSLHEEEKEDDSEMEREKYQESYERASADLEILTAAYPEEINIVDNDEHVSDTDAIIPSWFPLVFTLSFSMDPSSNDFSSQFGANITIEFPKGYPAKALSVVSYRSSHIVPKEVIEKIVSCVKNTASEAVEVYGGEECGLQCCAAALDCWNEWIEESRISESQTKDLVSQIQQDIQNDDDINWISSENLLVDRKSTFQAHICVVDSDDMVRKAVNKLIDGSSKIQRATHNMFAYRFIENIDEDR</sequence>
<evidence type="ECO:0000256" key="1">
    <source>
        <dbReference type="SAM" id="MobiDB-lite"/>
    </source>
</evidence>
<evidence type="ECO:0008006" key="4">
    <source>
        <dbReference type="Google" id="ProtNLM"/>
    </source>
</evidence>
<dbReference type="EMBL" id="BLLK01000047">
    <property type="protein sequence ID" value="GFH54500.1"/>
    <property type="molecule type" value="Genomic_DNA"/>
</dbReference>
<dbReference type="SUPFAM" id="SSF54495">
    <property type="entry name" value="UBC-like"/>
    <property type="match status" value="1"/>
</dbReference>
<dbReference type="Gene3D" id="3.10.110.10">
    <property type="entry name" value="Ubiquitin Conjugating Enzyme"/>
    <property type="match status" value="1"/>
</dbReference>
<dbReference type="AlphaFoldDB" id="A0AAD3H8P0"/>
<feature type="compositionally biased region" description="Polar residues" evidence="1">
    <location>
        <begin position="55"/>
        <end position="69"/>
    </location>
</feature>
<dbReference type="Proteomes" id="UP001054902">
    <property type="component" value="Unassembled WGS sequence"/>
</dbReference>
<reference evidence="2 3" key="1">
    <citation type="journal article" date="2021" name="Sci. Rep.">
        <title>The genome of the diatom Chaetoceros tenuissimus carries an ancient integrated fragment of an extant virus.</title>
        <authorList>
            <person name="Hongo Y."/>
            <person name="Kimura K."/>
            <person name="Takaki Y."/>
            <person name="Yoshida Y."/>
            <person name="Baba S."/>
            <person name="Kobayashi G."/>
            <person name="Nagasaki K."/>
            <person name="Hano T."/>
            <person name="Tomaru Y."/>
        </authorList>
    </citation>
    <scope>NUCLEOTIDE SEQUENCE [LARGE SCALE GENOMIC DNA]</scope>
    <source>
        <strain evidence="2 3">NIES-3715</strain>
    </source>
</reference>
<feature type="compositionally biased region" description="Basic and acidic residues" evidence="1">
    <location>
        <begin position="1"/>
        <end position="14"/>
    </location>
</feature>
<dbReference type="InterPro" id="IPR016135">
    <property type="entry name" value="UBQ-conjugating_enzyme/RWD"/>
</dbReference>
<proteinExistence type="predicted"/>
<dbReference type="GO" id="GO:0006446">
    <property type="term" value="P:regulation of translational initiation"/>
    <property type="evidence" value="ECO:0007669"/>
    <property type="project" value="TreeGrafter"/>
</dbReference>
<feature type="compositionally biased region" description="Basic residues" evidence="1">
    <location>
        <begin position="15"/>
        <end position="30"/>
    </location>
</feature>
<keyword evidence="3" id="KW-1185">Reference proteome</keyword>
<evidence type="ECO:0000313" key="3">
    <source>
        <dbReference type="Proteomes" id="UP001054902"/>
    </source>
</evidence>
<organism evidence="2 3">
    <name type="scientific">Chaetoceros tenuissimus</name>
    <dbReference type="NCBI Taxonomy" id="426638"/>
    <lineage>
        <taxon>Eukaryota</taxon>
        <taxon>Sar</taxon>
        <taxon>Stramenopiles</taxon>
        <taxon>Ochrophyta</taxon>
        <taxon>Bacillariophyta</taxon>
        <taxon>Coscinodiscophyceae</taxon>
        <taxon>Chaetocerotophycidae</taxon>
        <taxon>Chaetocerotales</taxon>
        <taxon>Chaetocerotaceae</taxon>
        <taxon>Chaetoceros</taxon>
    </lineage>
</organism>
<dbReference type="InterPro" id="IPR023582">
    <property type="entry name" value="Impact"/>
</dbReference>
<dbReference type="GO" id="GO:0005737">
    <property type="term" value="C:cytoplasm"/>
    <property type="evidence" value="ECO:0007669"/>
    <property type="project" value="TreeGrafter"/>
</dbReference>
<dbReference type="Gene3D" id="3.30.230.30">
    <property type="entry name" value="Impact, N-terminal domain"/>
    <property type="match status" value="1"/>
</dbReference>
<evidence type="ECO:0000313" key="2">
    <source>
        <dbReference type="EMBL" id="GFH54500.1"/>
    </source>
</evidence>
<feature type="compositionally biased region" description="Basic and acidic residues" evidence="1">
    <location>
        <begin position="31"/>
        <end position="53"/>
    </location>
</feature>